<gene>
    <name evidence="2" type="ORF">DM01DRAFT_1336635</name>
</gene>
<proteinExistence type="predicted"/>
<comment type="caution">
    <text evidence="2">The sequence shown here is derived from an EMBL/GenBank/DDBJ whole genome shotgun (WGS) entry which is preliminary data.</text>
</comment>
<feature type="compositionally biased region" description="Polar residues" evidence="1">
    <location>
        <begin position="19"/>
        <end position="57"/>
    </location>
</feature>
<dbReference type="Pfam" id="PF07818">
    <property type="entry name" value="HCNGP"/>
    <property type="match status" value="1"/>
</dbReference>
<dbReference type="OrthoDB" id="1714508at2759"/>
<accession>A0A1X2GG05</accession>
<dbReference type="EMBL" id="MCGT01000017">
    <property type="protein sequence ID" value="ORX52851.1"/>
    <property type="molecule type" value="Genomic_DNA"/>
</dbReference>
<dbReference type="InterPro" id="IPR012479">
    <property type="entry name" value="SAP30BP"/>
</dbReference>
<dbReference type="Proteomes" id="UP000242146">
    <property type="component" value="Unassembled WGS sequence"/>
</dbReference>
<feature type="region of interest" description="Disordered" evidence="1">
    <location>
        <begin position="193"/>
        <end position="221"/>
    </location>
</feature>
<dbReference type="PANTHER" id="PTHR13464">
    <property type="entry name" value="TRANSCRIPTIONAL REGULATOR PROTEIN HCNGP"/>
    <property type="match status" value="1"/>
</dbReference>
<name>A0A1X2GG05_9FUNG</name>
<feature type="compositionally biased region" description="Polar residues" evidence="1">
    <location>
        <begin position="204"/>
        <end position="221"/>
    </location>
</feature>
<dbReference type="AlphaFoldDB" id="A0A1X2GG05"/>
<reference evidence="2 3" key="1">
    <citation type="submission" date="2016-07" db="EMBL/GenBank/DDBJ databases">
        <title>Pervasive Adenine N6-methylation of Active Genes in Fungi.</title>
        <authorList>
            <consortium name="DOE Joint Genome Institute"/>
            <person name="Mondo S.J."/>
            <person name="Dannebaum R.O."/>
            <person name="Kuo R.C."/>
            <person name="Labutti K."/>
            <person name="Haridas S."/>
            <person name="Kuo A."/>
            <person name="Salamov A."/>
            <person name="Ahrendt S.R."/>
            <person name="Lipzen A."/>
            <person name="Sullivan W."/>
            <person name="Andreopoulos W.B."/>
            <person name="Clum A."/>
            <person name="Lindquist E."/>
            <person name="Daum C."/>
            <person name="Ramamoorthy G.K."/>
            <person name="Gryganskyi A."/>
            <person name="Culley D."/>
            <person name="Magnuson J.K."/>
            <person name="James T.Y."/>
            <person name="O'Malley M.A."/>
            <person name="Stajich J.E."/>
            <person name="Spatafora J.W."/>
            <person name="Visel A."/>
            <person name="Grigoriev I.V."/>
        </authorList>
    </citation>
    <scope>NUCLEOTIDE SEQUENCE [LARGE SCALE GENOMIC DNA]</scope>
    <source>
        <strain evidence="2 3">NRRL 3301</strain>
    </source>
</reference>
<feature type="region of interest" description="Disordered" evidence="1">
    <location>
        <begin position="1"/>
        <end position="63"/>
    </location>
</feature>
<feature type="compositionally biased region" description="Basic residues" evidence="1">
    <location>
        <begin position="276"/>
        <end position="287"/>
    </location>
</feature>
<keyword evidence="3" id="KW-1185">Reference proteome</keyword>
<protein>
    <submittedName>
        <fullName evidence="2">HCNGP-domain-containing protein</fullName>
    </submittedName>
</protein>
<dbReference type="GO" id="GO:0005634">
    <property type="term" value="C:nucleus"/>
    <property type="evidence" value="ECO:0007669"/>
    <property type="project" value="TreeGrafter"/>
</dbReference>
<evidence type="ECO:0000313" key="2">
    <source>
        <dbReference type="EMBL" id="ORX52851.1"/>
    </source>
</evidence>
<dbReference type="STRING" id="101127.A0A1X2GG05"/>
<organism evidence="2 3">
    <name type="scientific">Hesseltinella vesiculosa</name>
    <dbReference type="NCBI Taxonomy" id="101127"/>
    <lineage>
        <taxon>Eukaryota</taxon>
        <taxon>Fungi</taxon>
        <taxon>Fungi incertae sedis</taxon>
        <taxon>Mucoromycota</taxon>
        <taxon>Mucoromycotina</taxon>
        <taxon>Mucoromycetes</taxon>
        <taxon>Mucorales</taxon>
        <taxon>Cunninghamellaceae</taxon>
        <taxon>Hesseltinella</taxon>
    </lineage>
</organism>
<dbReference type="GO" id="GO:0006355">
    <property type="term" value="P:regulation of DNA-templated transcription"/>
    <property type="evidence" value="ECO:0007669"/>
    <property type="project" value="InterPro"/>
</dbReference>
<dbReference type="PANTHER" id="PTHR13464:SF0">
    <property type="entry name" value="SAP30-BINDING PROTEIN"/>
    <property type="match status" value="1"/>
</dbReference>
<evidence type="ECO:0000256" key="1">
    <source>
        <dbReference type="SAM" id="MobiDB-lite"/>
    </source>
</evidence>
<sequence length="287" mass="32284">MPLGLVSYSDDDDGSSTDEQTMSTIEHAVQQPSEELDPNTSLHSEMSQQLDARSRSPSPLPVEQDARMNMSLSVDRQLFVQERSKRLTDLLAPHANEQDLGICPEPTTLVDPDRLEKMEHFQKLRRSGQRLNKHLQNNKSFRNPNIQTKLMEFCQVNETGSNFPLEQYNPDGFPASSYLDGILEVQARLAEEKAKQPRTRVEFVSSQPPAKNTSSMQTRTTVPLPTQADTQARLAAGMANAARIAAKIAHASLPELSPSSLTHKRSRSPPLDQQRQRHHSQHDKKKY</sequence>
<evidence type="ECO:0000313" key="3">
    <source>
        <dbReference type="Proteomes" id="UP000242146"/>
    </source>
</evidence>
<feature type="region of interest" description="Disordered" evidence="1">
    <location>
        <begin position="253"/>
        <end position="287"/>
    </location>
</feature>